<dbReference type="Proteomes" id="UP000464787">
    <property type="component" value="Chromosome"/>
</dbReference>
<keyword evidence="3" id="KW-1185">Reference proteome</keyword>
<reference evidence="2 3" key="1">
    <citation type="submission" date="2020-01" db="EMBL/GenBank/DDBJ databases">
        <title>Genome sequencing of strain KACC 21265.</title>
        <authorList>
            <person name="Heo J."/>
            <person name="Kim S.-J."/>
            <person name="Kim J.-S."/>
            <person name="Hong S.-B."/>
            <person name="Kwon S.-W."/>
        </authorList>
    </citation>
    <scope>NUCLEOTIDE SEQUENCE [LARGE SCALE GENOMIC DNA]</scope>
    <source>
        <strain evidence="2 3">KACC 21265</strain>
    </source>
</reference>
<name>A0A857JB88_9BURK</name>
<organism evidence="2 3">
    <name type="scientific">Xylophilus rhododendri</name>
    <dbReference type="NCBI Taxonomy" id="2697032"/>
    <lineage>
        <taxon>Bacteria</taxon>
        <taxon>Pseudomonadati</taxon>
        <taxon>Pseudomonadota</taxon>
        <taxon>Betaproteobacteria</taxon>
        <taxon>Burkholderiales</taxon>
        <taxon>Xylophilus</taxon>
    </lineage>
</organism>
<comment type="similarity">
    <text evidence="1">Belongs to the UPF0065 (bug) family.</text>
</comment>
<dbReference type="Gene3D" id="3.40.190.10">
    <property type="entry name" value="Periplasmic binding protein-like II"/>
    <property type="match status" value="1"/>
</dbReference>
<protein>
    <submittedName>
        <fullName evidence="2">Tripartite tricarboxylate transporter substrate binding protein</fullName>
    </submittedName>
</protein>
<dbReference type="Pfam" id="PF03401">
    <property type="entry name" value="TctC"/>
    <property type="match status" value="1"/>
</dbReference>
<evidence type="ECO:0000256" key="1">
    <source>
        <dbReference type="ARBA" id="ARBA00006987"/>
    </source>
</evidence>
<sequence>MQRRELLVLLAASATGLPIHEALAQPQAIRLLVGATPGGGTDLVARSMALEMTRTLGRQFIVDNRPGAAGNIAAQATASAAPDGSTLLLSYTSHAINATLYPNLPFDPVKDFTPLYGVASAPAVLVTRPNLPAKDIKELIALAKAQPGKLNIAIAGIGSANHLAGEMLKRSAGIDIVSIPYKGTGPALADVMAGQIDLVFSGVASAQELIKGGKLKALGVSSGKRLPLYPDWPAISEVLPGFEYSAWYGLFGPAHMPPALVQQYAKAAREALESATVQKRLASESLVPMNLPPAEFDKFVRSEIVRWGKVVTATGAKPE</sequence>
<dbReference type="InterPro" id="IPR005064">
    <property type="entry name" value="BUG"/>
</dbReference>
<gene>
    <name evidence="2" type="ORF">GT347_22345</name>
</gene>
<evidence type="ECO:0000313" key="2">
    <source>
        <dbReference type="EMBL" id="QHJ00474.1"/>
    </source>
</evidence>
<accession>A0A857JB88</accession>
<dbReference type="PIRSF" id="PIRSF017082">
    <property type="entry name" value="YflP"/>
    <property type="match status" value="1"/>
</dbReference>
<dbReference type="SUPFAM" id="SSF53850">
    <property type="entry name" value="Periplasmic binding protein-like II"/>
    <property type="match status" value="1"/>
</dbReference>
<dbReference type="PANTHER" id="PTHR42928">
    <property type="entry name" value="TRICARBOXYLATE-BINDING PROTEIN"/>
    <property type="match status" value="1"/>
</dbReference>
<dbReference type="CDD" id="cd13578">
    <property type="entry name" value="PBP2_Bug27"/>
    <property type="match status" value="1"/>
</dbReference>
<dbReference type="RefSeq" id="WP_160554284.1">
    <property type="nucleotide sequence ID" value="NZ_CP047650.1"/>
</dbReference>
<dbReference type="PANTHER" id="PTHR42928:SF5">
    <property type="entry name" value="BLR1237 PROTEIN"/>
    <property type="match status" value="1"/>
</dbReference>
<dbReference type="AlphaFoldDB" id="A0A857JB88"/>
<evidence type="ECO:0000313" key="3">
    <source>
        <dbReference type="Proteomes" id="UP000464787"/>
    </source>
</evidence>
<dbReference type="KEGG" id="xyk:GT347_22345"/>
<dbReference type="Gene3D" id="3.40.190.150">
    <property type="entry name" value="Bordetella uptake gene, domain 1"/>
    <property type="match status" value="1"/>
</dbReference>
<dbReference type="InterPro" id="IPR042100">
    <property type="entry name" value="Bug_dom1"/>
</dbReference>
<dbReference type="EMBL" id="CP047650">
    <property type="protein sequence ID" value="QHJ00474.1"/>
    <property type="molecule type" value="Genomic_DNA"/>
</dbReference>
<proteinExistence type="inferred from homology"/>